<sequence length="100" mass="11306">MYKFTRCSSVSDLIAARHMNRASTNVRWQKHHSVMIVHVSVALLRSLSALLSYVKLKSKHFVFRAICRVHVNEMVLMAAIEQSKPPCLLPTLSAESLNNS</sequence>
<protein>
    <submittedName>
        <fullName evidence="1">Uncharacterized protein</fullName>
    </submittedName>
</protein>
<name>A0ABD0L847_9CAEN</name>
<organism evidence="1 2">
    <name type="scientific">Batillaria attramentaria</name>
    <dbReference type="NCBI Taxonomy" id="370345"/>
    <lineage>
        <taxon>Eukaryota</taxon>
        <taxon>Metazoa</taxon>
        <taxon>Spiralia</taxon>
        <taxon>Lophotrochozoa</taxon>
        <taxon>Mollusca</taxon>
        <taxon>Gastropoda</taxon>
        <taxon>Caenogastropoda</taxon>
        <taxon>Sorbeoconcha</taxon>
        <taxon>Cerithioidea</taxon>
        <taxon>Batillariidae</taxon>
        <taxon>Batillaria</taxon>
    </lineage>
</organism>
<accession>A0ABD0L847</accession>
<dbReference type="EMBL" id="JACVVK020000074">
    <property type="protein sequence ID" value="KAK7495574.1"/>
    <property type="molecule type" value="Genomic_DNA"/>
</dbReference>
<evidence type="ECO:0000313" key="2">
    <source>
        <dbReference type="Proteomes" id="UP001519460"/>
    </source>
</evidence>
<dbReference type="Proteomes" id="UP001519460">
    <property type="component" value="Unassembled WGS sequence"/>
</dbReference>
<dbReference type="AlphaFoldDB" id="A0ABD0L847"/>
<gene>
    <name evidence="1" type="ORF">BaRGS_00013272</name>
</gene>
<evidence type="ECO:0000313" key="1">
    <source>
        <dbReference type="EMBL" id="KAK7495574.1"/>
    </source>
</evidence>
<keyword evidence="2" id="KW-1185">Reference proteome</keyword>
<comment type="caution">
    <text evidence="1">The sequence shown here is derived from an EMBL/GenBank/DDBJ whole genome shotgun (WGS) entry which is preliminary data.</text>
</comment>
<reference evidence="1 2" key="1">
    <citation type="journal article" date="2023" name="Sci. Data">
        <title>Genome assembly of the Korean intertidal mud-creeper Batillaria attramentaria.</title>
        <authorList>
            <person name="Patra A.K."/>
            <person name="Ho P.T."/>
            <person name="Jun S."/>
            <person name="Lee S.J."/>
            <person name="Kim Y."/>
            <person name="Won Y.J."/>
        </authorList>
    </citation>
    <scope>NUCLEOTIDE SEQUENCE [LARGE SCALE GENOMIC DNA]</scope>
    <source>
        <strain evidence="1">Wonlab-2016</strain>
    </source>
</reference>
<proteinExistence type="predicted"/>